<dbReference type="EMBL" id="JAMDMX010000135">
    <property type="protein sequence ID" value="MCY9697291.1"/>
    <property type="molecule type" value="Genomic_DNA"/>
</dbReference>
<evidence type="ECO:0000313" key="2">
    <source>
        <dbReference type="Proteomes" id="UP001527099"/>
    </source>
</evidence>
<dbReference type="RefSeq" id="WP_268618077.1">
    <property type="nucleotide sequence ID" value="NZ_JAMDMX010000135.1"/>
</dbReference>
<accession>A0ABT4GM45</accession>
<sequence length="53" mass="5764">MSWKVNFTWKHSHGTPSDCIIILGAAVWDGKPGPAVGERLNLKVETYSSGSSF</sequence>
<protein>
    <submittedName>
        <fullName evidence="1">Uncharacterized protein</fullName>
    </submittedName>
</protein>
<evidence type="ECO:0000313" key="1">
    <source>
        <dbReference type="EMBL" id="MCY9697291.1"/>
    </source>
</evidence>
<proteinExistence type="predicted"/>
<dbReference type="Proteomes" id="UP001527099">
    <property type="component" value="Unassembled WGS sequence"/>
</dbReference>
<reference evidence="1 2" key="1">
    <citation type="submission" date="2022-05" db="EMBL/GenBank/DDBJ databases">
        <title>Genome Sequencing of Bee-Associated Microbes.</title>
        <authorList>
            <person name="Dunlap C."/>
        </authorList>
    </citation>
    <scope>NUCLEOTIDE SEQUENCE [LARGE SCALE GENOMIC DNA]</scope>
    <source>
        <strain evidence="1 2">NRRL B-14421</strain>
    </source>
</reference>
<comment type="caution">
    <text evidence="1">The sequence shown here is derived from an EMBL/GenBank/DDBJ whole genome shotgun (WGS) entry which is preliminary data.</text>
</comment>
<keyword evidence="2" id="KW-1185">Reference proteome</keyword>
<organism evidence="1 2">
    <name type="scientific">Paenibacillus alginolyticus</name>
    <dbReference type="NCBI Taxonomy" id="59839"/>
    <lineage>
        <taxon>Bacteria</taxon>
        <taxon>Bacillati</taxon>
        <taxon>Bacillota</taxon>
        <taxon>Bacilli</taxon>
        <taxon>Bacillales</taxon>
        <taxon>Paenibacillaceae</taxon>
        <taxon>Paenibacillus</taxon>
    </lineage>
</organism>
<name>A0ABT4GM45_9BACL</name>
<gene>
    <name evidence="1" type="ORF">M5X19_31190</name>
</gene>